<comment type="similarity">
    <text evidence="1">Belongs to the peptidase S1 family.</text>
</comment>
<dbReference type="PIRSF" id="PIRSF001134">
    <property type="entry name" value="Streptogrisin"/>
    <property type="match status" value="1"/>
</dbReference>
<dbReference type="GO" id="GO:0016787">
    <property type="term" value="F:hydrolase activity"/>
    <property type="evidence" value="ECO:0007669"/>
    <property type="project" value="UniProtKB-KW"/>
</dbReference>
<dbReference type="CDD" id="cd21112">
    <property type="entry name" value="alphaLP-like"/>
    <property type="match status" value="1"/>
</dbReference>
<reference evidence="7 8" key="1">
    <citation type="submission" date="2021-03" db="EMBL/GenBank/DDBJ databases">
        <title>Sequencing the genomes of 1000 actinobacteria strains.</title>
        <authorList>
            <person name="Klenk H.-P."/>
        </authorList>
    </citation>
    <scope>NUCLEOTIDE SEQUENCE [LARGE SCALE GENOMIC DNA]</scope>
    <source>
        <strain evidence="7 8">DSM 44580</strain>
    </source>
</reference>
<feature type="signal peptide" evidence="6">
    <location>
        <begin position="1"/>
        <end position="25"/>
    </location>
</feature>
<evidence type="ECO:0000256" key="2">
    <source>
        <dbReference type="ARBA" id="ARBA00022670"/>
    </source>
</evidence>
<evidence type="ECO:0000256" key="4">
    <source>
        <dbReference type="ARBA" id="ARBA00022825"/>
    </source>
</evidence>
<comment type="caution">
    <text evidence="7">The sequence shown here is derived from an EMBL/GenBank/DDBJ whole genome shotgun (WGS) entry which is preliminary data.</text>
</comment>
<keyword evidence="8" id="KW-1185">Reference proteome</keyword>
<dbReference type="Proteomes" id="UP001519363">
    <property type="component" value="Unassembled WGS sequence"/>
</dbReference>
<accession>A0ABS5ADT3</accession>
<dbReference type="InterPro" id="IPR043504">
    <property type="entry name" value="Peptidase_S1_PA_chymotrypsin"/>
</dbReference>
<dbReference type="Gene3D" id="2.40.10.10">
    <property type="entry name" value="Trypsin-like serine proteases"/>
    <property type="match status" value="2"/>
</dbReference>
<dbReference type="EC" id="3.4.21.-" evidence="7"/>
<evidence type="ECO:0000313" key="7">
    <source>
        <dbReference type="EMBL" id="MBP2474422.1"/>
    </source>
</evidence>
<keyword evidence="5" id="KW-1015">Disulfide bond</keyword>
<dbReference type="PRINTS" id="PR00861">
    <property type="entry name" value="ALYTICPTASE"/>
</dbReference>
<evidence type="ECO:0000256" key="5">
    <source>
        <dbReference type="ARBA" id="ARBA00023157"/>
    </source>
</evidence>
<keyword evidence="6" id="KW-0732">Signal</keyword>
<dbReference type="RefSeq" id="WP_086780323.1">
    <property type="nucleotide sequence ID" value="NZ_JAGIOO010000001.1"/>
</dbReference>
<evidence type="ECO:0000256" key="3">
    <source>
        <dbReference type="ARBA" id="ARBA00022801"/>
    </source>
</evidence>
<dbReference type="InterPro" id="IPR009003">
    <property type="entry name" value="Peptidase_S1_PA"/>
</dbReference>
<evidence type="ECO:0000256" key="1">
    <source>
        <dbReference type="ARBA" id="ARBA00007664"/>
    </source>
</evidence>
<keyword evidence="2" id="KW-0645">Protease</keyword>
<dbReference type="Gene3D" id="3.30.300.50">
    <property type="match status" value="1"/>
</dbReference>
<dbReference type="InterPro" id="IPR001316">
    <property type="entry name" value="Pept_S1A_streptogrisin"/>
</dbReference>
<keyword evidence="4" id="KW-0720">Serine protease</keyword>
<dbReference type="EMBL" id="JAGIOO010000001">
    <property type="protein sequence ID" value="MBP2474422.1"/>
    <property type="molecule type" value="Genomic_DNA"/>
</dbReference>
<organism evidence="7 8">
    <name type="scientific">Crossiella equi</name>
    <dbReference type="NCBI Taxonomy" id="130796"/>
    <lineage>
        <taxon>Bacteria</taxon>
        <taxon>Bacillati</taxon>
        <taxon>Actinomycetota</taxon>
        <taxon>Actinomycetes</taxon>
        <taxon>Pseudonocardiales</taxon>
        <taxon>Pseudonocardiaceae</taxon>
        <taxon>Crossiella</taxon>
    </lineage>
</organism>
<feature type="chain" id="PRO_5045683811" evidence="6">
    <location>
        <begin position="26"/>
        <end position="399"/>
    </location>
</feature>
<dbReference type="SUPFAM" id="SSF50494">
    <property type="entry name" value="Trypsin-like serine proteases"/>
    <property type="match status" value="1"/>
</dbReference>
<evidence type="ECO:0000256" key="6">
    <source>
        <dbReference type="SAM" id="SignalP"/>
    </source>
</evidence>
<proteinExistence type="inferred from homology"/>
<sequence length="399" mass="40596">MVNSLRAGVAVSAALAAVLAGGGVAASAPPLSGAELAAVDHLVAGGLDRADAVRRLQEQDGLSRTAQRLTAELGARTGGAYLSGGRLVVAVTDEAAARVAEQAGAQARRVALGADRLARAKAEVDRVLAGNGGTSSRTDTKGNAVVASIPGGTAGDALAARVERIEGAKVRRTEGSVRTQADLLGGQQIEFSVGDKNYVCSVGFNATDRNGGSVMITAGHCADGINDGEFRRNGSYLGTVRRHSFPTNDYAYASVAAGWTPKGTVSQYNGSAVRVTGSSVAAVGSAICKSGRTTGWTCGEVEALDVTVNYDDGTSVQEMTEASVCTEGGDSGGSWLAGTQAQGVTSGGIGYFIKDTNGDGRIDNKDKAFCGEKAGKPNVAWFQPIGEVLTAYSLKLRTS</sequence>
<name>A0ABS5ADT3_9PSEU</name>
<protein>
    <submittedName>
        <fullName evidence="7">Streptogrisin C</fullName>
        <ecNumber evidence="7">3.4.21.-</ecNumber>
    </submittedName>
</protein>
<gene>
    <name evidence="7" type="ORF">JOF53_003294</name>
</gene>
<keyword evidence="3 7" id="KW-0378">Hydrolase</keyword>
<dbReference type="InterPro" id="IPR035070">
    <property type="entry name" value="Streptogrisin_prodomain"/>
</dbReference>
<evidence type="ECO:0000313" key="8">
    <source>
        <dbReference type="Proteomes" id="UP001519363"/>
    </source>
</evidence>